<dbReference type="GO" id="GO:0016780">
    <property type="term" value="F:phosphotransferase activity, for other substituted phosphate groups"/>
    <property type="evidence" value="ECO:0007669"/>
    <property type="project" value="TreeGrafter"/>
</dbReference>
<keyword evidence="2" id="KW-1133">Transmembrane helix</keyword>
<dbReference type="InterPro" id="IPR003362">
    <property type="entry name" value="Bact_transf"/>
</dbReference>
<dbReference type="EMBL" id="DSRU01000230">
    <property type="protein sequence ID" value="HFM99204.1"/>
    <property type="molecule type" value="Genomic_DNA"/>
</dbReference>
<dbReference type="Pfam" id="PF02397">
    <property type="entry name" value="Bac_transf"/>
    <property type="match status" value="1"/>
</dbReference>
<protein>
    <submittedName>
        <fullName evidence="4">Sugar transferase</fullName>
    </submittedName>
</protein>
<keyword evidence="4" id="KW-0808">Transferase</keyword>
<name>A0A7C3KET5_9CYAN</name>
<keyword evidence="2" id="KW-0472">Membrane</keyword>
<evidence type="ECO:0000256" key="1">
    <source>
        <dbReference type="ARBA" id="ARBA00006464"/>
    </source>
</evidence>
<comment type="caution">
    <text evidence="4">The sequence shown here is derived from an EMBL/GenBank/DDBJ whole genome shotgun (WGS) entry which is preliminary data.</text>
</comment>
<dbReference type="PANTHER" id="PTHR30576">
    <property type="entry name" value="COLANIC BIOSYNTHESIS UDP-GLUCOSE LIPID CARRIER TRANSFERASE"/>
    <property type="match status" value="1"/>
</dbReference>
<gene>
    <name evidence="4" type="ORF">ENR64_15880</name>
</gene>
<proteinExistence type="inferred from homology"/>
<evidence type="ECO:0000259" key="3">
    <source>
        <dbReference type="Pfam" id="PF02397"/>
    </source>
</evidence>
<dbReference type="AlphaFoldDB" id="A0A7C3KET5"/>
<accession>A0A7C3KET5</accession>
<evidence type="ECO:0000256" key="2">
    <source>
        <dbReference type="SAM" id="Phobius"/>
    </source>
</evidence>
<dbReference type="PANTHER" id="PTHR30576:SF10">
    <property type="entry name" value="SLL5057 PROTEIN"/>
    <property type="match status" value="1"/>
</dbReference>
<feature type="transmembrane region" description="Helical" evidence="2">
    <location>
        <begin position="37"/>
        <end position="58"/>
    </location>
</feature>
<sequence length="224" mass="25560">MQYLTSLIDSSDAVNVPCQIAEPHPSALSIIKRSLDIVGSLVGLAIFAVLFLPVAIAIKLDSRGPIFYSQVRYGLMGRPFRIYKFRSMVQNADQLKDSVKNEAKGLIFKNQDDPRVTRVGKFLRRTSLDEFPQFWNVLKGDMSLVGTRPPTQDEVAKYEDHHWQRLLVKPGLTGVWQVSGRSTIKDFEDIVRLDLQYQTQWNPFYDVHLIFKTIQVILSKTGAF</sequence>
<reference evidence="4" key="1">
    <citation type="journal article" date="2020" name="mSystems">
        <title>Genome- and Community-Level Interaction Insights into Carbon Utilization and Element Cycling Functions of Hydrothermarchaeota in Hydrothermal Sediment.</title>
        <authorList>
            <person name="Zhou Z."/>
            <person name="Liu Y."/>
            <person name="Xu W."/>
            <person name="Pan J."/>
            <person name="Luo Z.H."/>
            <person name="Li M."/>
        </authorList>
    </citation>
    <scope>NUCLEOTIDE SEQUENCE [LARGE SCALE GENOMIC DNA]</scope>
    <source>
        <strain evidence="4">SpSt-418</strain>
    </source>
</reference>
<keyword evidence="2" id="KW-0812">Transmembrane</keyword>
<evidence type="ECO:0000313" key="4">
    <source>
        <dbReference type="EMBL" id="HFM99204.1"/>
    </source>
</evidence>
<comment type="similarity">
    <text evidence="1">Belongs to the bacterial sugar transferase family.</text>
</comment>
<feature type="domain" description="Bacterial sugar transferase" evidence="3">
    <location>
        <begin position="32"/>
        <end position="218"/>
    </location>
</feature>
<organism evidence="4">
    <name type="scientific">Oscillatoriales cyanobacterium SpSt-418</name>
    <dbReference type="NCBI Taxonomy" id="2282169"/>
    <lineage>
        <taxon>Bacteria</taxon>
        <taxon>Bacillati</taxon>
        <taxon>Cyanobacteriota</taxon>
        <taxon>Cyanophyceae</taxon>
        <taxon>Oscillatoriophycideae</taxon>
        <taxon>Oscillatoriales</taxon>
    </lineage>
</organism>